<sequence>MSLKEIESSVKPLKKMCLDKEDSRRMEIDFMIRPVPKPPLKFGFGSDFEWIDEVLQACESGIAQLSIEPWVDAFETPLMAQANRKKKCTALTCKKMDSLLKECTQEEKKDVLLPSSFSSRRRRTTENSVVKQVQGTRKFARWAEKSSRLMREIRNENPNFSKKDLLTNDSQDLKLKFKESLDGLDEISGFTHVSPSFNLEENSVNKVEHQGENWRFEHLFYNLAALLLQLMNNGIGNGVHKNNTIKVIKSSEDVNGGSYIMELAENDKVFTNFVNYKYQELDTDSYGKLSLKDPQPTVNDITAILGFLAHETFLKFDHNYSKVLNELTHGKQEKESKTQLKDSLLDTLLGIAAGLKQDPVVILQIDGDDLQKFINSFPFELVILSLLSEIDLQGRSLKDYIIKALENLAVDQGVPPAADPWALSNISEPALEPIEGPLHEQVSQEGSLVEIKRGADTVAMLLKEQPAIVAHILNAFDRSGIRSVVDRMDNIIEDALKMFGGEDWVYMKSNIYGKSSVQMCKSVKFSPRSYGPSEIIKKVRYVIIPLMKLLESLEDEFFLLRPTSVLRGANCGNDQW</sequence>
<proteinExistence type="predicted"/>
<keyword evidence="2" id="KW-1185">Reference proteome</keyword>
<protein>
    <submittedName>
        <fullName evidence="1">Uncharacterized protein</fullName>
    </submittedName>
</protein>
<organism evidence="1 2">
    <name type="scientific">Perilla frutescens var. hirtella</name>
    <name type="common">Perilla citriodora</name>
    <name type="synonym">Perilla setoyensis</name>
    <dbReference type="NCBI Taxonomy" id="608512"/>
    <lineage>
        <taxon>Eukaryota</taxon>
        <taxon>Viridiplantae</taxon>
        <taxon>Streptophyta</taxon>
        <taxon>Embryophyta</taxon>
        <taxon>Tracheophyta</taxon>
        <taxon>Spermatophyta</taxon>
        <taxon>Magnoliopsida</taxon>
        <taxon>eudicotyledons</taxon>
        <taxon>Gunneridae</taxon>
        <taxon>Pentapetalae</taxon>
        <taxon>asterids</taxon>
        <taxon>lamiids</taxon>
        <taxon>Lamiales</taxon>
        <taxon>Lamiaceae</taxon>
        <taxon>Nepetoideae</taxon>
        <taxon>Elsholtzieae</taxon>
        <taxon>Perilla</taxon>
    </lineage>
</organism>
<dbReference type="EMBL" id="SDAM02000033">
    <property type="protein sequence ID" value="KAH6835563.1"/>
    <property type="molecule type" value="Genomic_DNA"/>
</dbReference>
<dbReference type="AlphaFoldDB" id="A0AAD4JM69"/>
<gene>
    <name evidence="1" type="ORF">C2S53_000038</name>
</gene>
<comment type="caution">
    <text evidence="1">The sequence shown here is derived from an EMBL/GenBank/DDBJ whole genome shotgun (WGS) entry which is preliminary data.</text>
</comment>
<dbReference type="Proteomes" id="UP001190926">
    <property type="component" value="Unassembled WGS sequence"/>
</dbReference>
<reference evidence="1 2" key="1">
    <citation type="journal article" date="2021" name="Nat. Commun.">
        <title>Incipient diploidization of the medicinal plant Perilla within 10,000 years.</title>
        <authorList>
            <person name="Zhang Y."/>
            <person name="Shen Q."/>
            <person name="Leng L."/>
            <person name="Zhang D."/>
            <person name="Chen S."/>
            <person name="Shi Y."/>
            <person name="Ning Z."/>
            <person name="Chen S."/>
        </authorList>
    </citation>
    <scope>NUCLEOTIDE SEQUENCE [LARGE SCALE GENOMIC DNA]</scope>
    <source>
        <strain evidence="2">cv. PC099</strain>
    </source>
</reference>
<accession>A0AAD4JM69</accession>
<name>A0AAD4JM69_PERFH</name>
<evidence type="ECO:0000313" key="1">
    <source>
        <dbReference type="EMBL" id="KAH6835563.1"/>
    </source>
</evidence>
<evidence type="ECO:0000313" key="2">
    <source>
        <dbReference type="Proteomes" id="UP001190926"/>
    </source>
</evidence>
<dbReference type="PANTHER" id="PTHR34574">
    <property type="entry name" value="CALCIUM-BINDING EF-HAND FAMILY PROTEIN-RELATED"/>
    <property type="match status" value="1"/>
</dbReference>
<dbReference type="PANTHER" id="PTHR34574:SF2">
    <property type="entry name" value="CALCIUM-BINDING EF-HAND FAMILY PROTEIN"/>
    <property type="match status" value="1"/>
</dbReference>